<dbReference type="AlphaFoldDB" id="A0A420YF86"/>
<evidence type="ECO:0000313" key="2">
    <source>
        <dbReference type="EMBL" id="RKU46437.1"/>
    </source>
</evidence>
<protein>
    <submittedName>
        <fullName evidence="2">Uncharacterized protein</fullName>
    </submittedName>
</protein>
<proteinExistence type="predicted"/>
<gene>
    <name evidence="2" type="ORF">DL546_006721</name>
</gene>
<comment type="caution">
    <text evidence="2">The sequence shown here is derived from an EMBL/GenBank/DDBJ whole genome shotgun (WGS) entry which is preliminary data.</text>
</comment>
<feature type="compositionally biased region" description="Gly residues" evidence="1">
    <location>
        <begin position="86"/>
        <end position="96"/>
    </location>
</feature>
<keyword evidence="3" id="KW-1185">Reference proteome</keyword>
<feature type="compositionally biased region" description="Polar residues" evidence="1">
    <location>
        <begin position="62"/>
        <end position="78"/>
    </location>
</feature>
<reference evidence="2 3" key="1">
    <citation type="submission" date="2018-08" db="EMBL/GenBank/DDBJ databases">
        <title>Draft genome of the lignicolous fungus Coniochaeta pulveracea.</title>
        <authorList>
            <person name="Borstlap C.J."/>
            <person name="De Witt R.N."/>
            <person name="Botha A."/>
            <person name="Volschenk H."/>
        </authorList>
    </citation>
    <scope>NUCLEOTIDE SEQUENCE [LARGE SCALE GENOMIC DNA]</scope>
    <source>
        <strain evidence="2 3">CAB683</strain>
    </source>
</reference>
<accession>A0A420YF86</accession>
<dbReference type="Proteomes" id="UP000275385">
    <property type="component" value="Unassembled WGS sequence"/>
</dbReference>
<dbReference type="EMBL" id="QVQW01000014">
    <property type="protein sequence ID" value="RKU46437.1"/>
    <property type="molecule type" value="Genomic_DNA"/>
</dbReference>
<feature type="compositionally biased region" description="Basic and acidic residues" evidence="1">
    <location>
        <begin position="120"/>
        <end position="131"/>
    </location>
</feature>
<sequence length="131" mass="14148">MSEESLDPLQSDNAWNEIASKDADPLDSLVDDFSRIELQGYDERYHVEATVIDEHIYFTDAGGNSITSNYGDWTESSIENNEGEQFGDGGDGPGNKGKGKSNDKDSGSARKGKNSGTKRPKAEEVALAGDK</sequence>
<evidence type="ECO:0000256" key="1">
    <source>
        <dbReference type="SAM" id="MobiDB-lite"/>
    </source>
</evidence>
<dbReference type="OrthoDB" id="4986735at2759"/>
<organism evidence="2 3">
    <name type="scientific">Coniochaeta pulveracea</name>
    <dbReference type="NCBI Taxonomy" id="177199"/>
    <lineage>
        <taxon>Eukaryota</taxon>
        <taxon>Fungi</taxon>
        <taxon>Dikarya</taxon>
        <taxon>Ascomycota</taxon>
        <taxon>Pezizomycotina</taxon>
        <taxon>Sordariomycetes</taxon>
        <taxon>Sordariomycetidae</taxon>
        <taxon>Coniochaetales</taxon>
        <taxon>Coniochaetaceae</taxon>
        <taxon>Coniochaeta</taxon>
    </lineage>
</organism>
<feature type="compositionally biased region" description="Basic residues" evidence="1">
    <location>
        <begin position="110"/>
        <end position="119"/>
    </location>
</feature>
<name>A0A420YF86_9PEZI</name>
<evidence type="ECO:0000313" key="3">
    <source>
        <dbReference type="Proteomes" id="UP000275385"/>
    </source>
</evidence>
<feature type="region of interest" description="Disordered" evidence="1">
    <location>
        <begin position="61"/>
        <end position="131"/>
    </location>
</feature>
<feature type="region of interest" description="Disordered" evidence="1">
    <location>
        <begin position="1"/>
        <end position="24"/>
    </location>
</feature>